<dbReference type="RefSeq" id="WP_128631982.1">
    <property type="nucleotide sequence ID" value="NZ_RRCN01000001.1"/>
</dbReference>
<reference evidence="10 11" key="1">
    <citation type="submission" date="2018-11" db="EMBL/GenBank/DDBJ databases">
        <title>Genome sequencing of Paenibacillus sp. KCOM 3021 (= ChDC PVNT-B20).</title>
        <authorList>
            <person name="Kook J.-K."/>
            <person name="Park S.-N."/>
            <person name="Lim Y.K."/>
        </authorList>
    </citation>
    <scope>NUCLEOTIDE SEQUENCE [LARGE SCALE GENOMIC DNA]</scope>
    <source>
        <strain evidence="10 11">KCOM 3021</strain>
    </source>
</reference>
<feature type="transmembrane region" description="Helical" evidence="8">
    <location>
        <begin position="233"/>
        <end position="256"/>
    </location>
</feature>
<keyword evidence="7 8" id="KW-0472">Membrane</keyword>
<comment type="subcellular location">
    <subcellularLocation>
        <location evidence="1">Cell membrane</location>
        <topology evidence="1">Multi-pass membrane protein</topology>
    </subcellularLocation>
</comment>
<protein>
    <submittedName>
        <fullName evidence="10">ABC transporter permease</fullName>
    </submittedName>
</protein>
<organism evidence="10 11">
    <name type="scientific">Paenibacillus oralis</name>
    <dbReference type="NCBI Taxonomy" id="2490856"/>
    <lineage>
        <taxon>Bacteria</taxon>
        <taxon>Bacillati</taxon>
        <taxon>Bacillota</taxon>
        <taxon>Bacilli</taxon>
        <taxon>Bacillales</taxon>
        <taxon>Paenibacillaceae</taxon>
        <taxon>Paenibacillus</taxon>
    </lineage>
</organism>
<evidence type="ECO:0000256" key="1">
    <source>
        <dbReference type="ARBA" id="ARBA00004651"/>
    </source>
</evidence>
<dbReference type="OrthoDB" id="9788252at2"/>
<keyword evidence="3" id="KW-0813">Transport</keyword>
<evidence type="ECO:0000256" key="4">
    <source>
        <dbReference type="ARBA" id="ARBA00022475"/>
    </source>
</evidence>
<feature type="domain" description="ABC transmembrane type-2" evidence="9">
    <location>
        <begin position="154"/>
        <end position="386"/>
    </location>
</feature>
<dbReference type="EMBL" id="RRCN01000001">
    <property type="protein sequence ID" value="RRJ64162.1"/>
    <property type="molecule type" value="Genomic_DNA"/>
</dbReference>
<dbReference type="Proteomes" id="UP000267017">
    <property type="component" value="Unassembled WGS sequence"/>
</dbReference>
<evidence type="ECO:0000256" key="8">
    <source>
        <dbReference type="SAM" id="Phobius"/>
    </source>
</evidence>
<accession>A0A3P3U1F0</accession>
<feature type="transmembrane region" description="Helical" evidence="8">
    <location>
        <begin position="189"/>
        <end position="212"/>
    </location>
</feature>
<dbReference type="Gene3D" id="3.40.1710.10">
    <property type="entry name" value="abc type-2 transporter like domain"/>
    <property type="match status" value="1"/>
</dbReference>
<feature type="transmembrane region" description="Helical" evidence="8">
    <location>
        <begin position="268"/>
        <end position="290"/>
    </location>
</feature>
<dbReference type="PANTHER" id="PTHR30294">
    <property type="entry name" value="MEMBRANE COMPONENT OF ABC TRANSPORTER YHHJ-RELATED"/>
    <property type="match status" value="1"/>
</dbReference>
<comment type="caution">
    <text evidence="10">The sequence shown here is derived from an EMBL/GenBank/DDBJ whole genome shotgun (WGS) entry which is preliminary data.</text>
</comment>
<name>A0A3P3U1F0_9BACL</name>
<evidence type="ECO:0000256" key="2">
    <source>
        <dbReference type="ARBA" id="ARBA00007783"/>
    </source>
</evidence>
<dbReference type="InterPro" id="IPR051449">
    <property type="entry name" value="ABC-2_transporter_component"/>
</dbReference>
<keyword evidence="5 8" id="KW-0812">Transmembrane</keyword>
<evidence type="ECO:0000256" key="6">
    <source>
        <dbReference type="ARBA" id="ARBA00022989"/>
    </source>
</evidence>
<keyword evidence="11" id="KW-1185">Reference proteome</keyword>
<evidence type="ECO:0000313" key="10">
    <source>
        <dbReference type="EMBL" id="RRJ64162.1"/>
    </source>
</evidence>
<evidence type="ECO:0000313" key="11">
    <source>
        <dbReference type="Proteomes" id="UP000267017"/>
    </source>
</evidence>
<dbReference type="AlphaFoldDB" id="A0A3P3U1F0"/>
<feature type="transmembrane region" description="Helical" evidence="8">
    <location>
        <begin position="360"/>
        <end position="377"/>
    </location>
</feature>
<proteinExistence type="inferred from homology"/>
<gene>
    <name evidence="10" type="ORF">EHV15_15440</name>
</gene>
<dbReference type="InterPro" id="IPR013525">
    <property type="entry name" value="ABC2_TM"/>
</dbReference>
<keyword evidence="6 8" id="KW-1133">Transmembrane helix</keyword>
<dbReference type="Pfam" id="PF12698">
    <property type="entry name" value="ABC2_membrane_3"/>
    <property type="match status" value="1"/>
</dbReference>
<dbReference type="PANTHER" id="PTHR30294:SF29">
    <property type="entry name" value="MULTIDRUG ABC TRANSPORTER PERMEASE YBHS-RELATED"/>
    <property type="match status" value="1"/>
</dbReference>
<feature type="transmembrane region" description="Helical" evidence="8">
    <location>
        <begin position="23"/>
        <end position="43"/>
    </location>
</feature>
<evidence type="ECO:0000256" key="7">
    <source>
        <dbReference type="ARBA" id="ARBA00023136"/>
    </source>
</evidence>
<feature type="transmembrane region" description="Helical" evidence="8">
    <location>
        <begin position="297"/>
        <end position="314"/>
    </location>
</feature>
<dbReference type="InterPro" id="IPR047817">
    <property type="entry name" value="ABC2_TM_bact-type"/>
</dbReference>
<dbReference type="PROSITE" id="PS51012">
    <property type="entry name" value="ABC_TM2"/>
    <property type="match status" value="1"/>
</dbReference>
<feature type="transmembrane region" description="Helical" evidence="8">
    <location>
        <begin position="326"/>
        <end position="348"/>
    </location>
</feature>
<evidence type="ECO:0000256" key="5">
    <source>
        <dbReference type="ARBA" id="ARBA00022692"/>
    </source>
</evidence>
<comment type="similarity">
    <text evidence="2">Belongs to the ABC-2 integral membrane protein family.</text>
</comment>
<evidence type="ECO:0000259" key="9">
    <source>
        <dbReference type="PROSITE" id="PS51012"/>
    </source>
</evidence>
<keyword evidence="4" id="KW-1003">Cell membrane</keyword>
<sequence>MNERLTVGSMLAEEWRNIFKDRVIFVILLLGPIFYTFFFASLYSHRALTDVPTLIYDEDQSQLSQQIIQALDAHQSIKIVGEVHSSQELREAIDNGKARAGVIIPADLEAKLKRGTPTPIVTAVDGTNLMITNAVIKGANEVVTTYSYGTTTKRLQQQGMQDEQISATLSIIPFTSRTLYNPTYDYVDFLVTGMAGTTLQQVMFMAVGMSVAREKEERTWSRFAVWKRSPWKIMFVKMFPYWLIGILNVFVVMAILTSVYQLSFRGSAWSILLIAAIFSFTVASIGYLLSLIAPNKITALQISMLVALPSFSLSGHSWPLEGMPQFLQVIAHGLPLTYFLEAVRAVMLKGLTTAQIMKDCIATGLIGLITLLASLLYSRFISFRHTADHDADQELALPAPVFTESSQQPPVMAAQTTTTPM</sequence>
<dbReference type="GO" id="GO:0005886">
    <property type="term" value="C:plasma membrane"/>
    <property type="evidence" value="ECO:0007669"/>
    <property type="project" value="UniProtKB-SubCell"/>
</dbReference>
<evidence type="ECO:0000256" key="3">
    <source>
        <dbReference type="ARBA" id="ARBA00022448"/>
    </source>
</evidence>
<dbReference type="GO" id="GO:0140359">
    <property type="term" value="F:ABC-type transporter activity"/>
    <property type="evidence" value="ECO:0007669"/>
    <property type="project" value="InterPro"/>
</dbReference>